<organism evidence="2 3">
    <name type="scientific">Agathobaculum faecis</name>
    <dbReference type="NCBI Taxonomy" id="2763013"/>
    <lineage>
        <taxon>Bacteria</taxon>
        <taxon>Bacillati</taxon>
        <taxon>Bacillota</taxon>
        <taxon>Clostridia</taxon>
        <taxon>Eubacteriales</taxon>
        <taxon>Butyricicoccaceae</taxon>
        <taxon>Agathobaculum</taxon>
    </lineage>
</organism>
<proteinExistence type="predicted"/>
<evidence type="ECO:0000256" key="1">
    <source>
        <dbReference type="SAM" id="Phobius"/>
    </source>
</evidence>
<dbReference type="RefSeq" id="WP_054328075.1">
    <property type="nucleotide sequence ID" value="NZ_JACOPL010000014.1"/>
</dbReference>
<name>A0A923RWT6_9FIRM</name>
<keyword evidence="1" id="KW-0812">Transmembrane</keyword>
<evidence type="ECO:0008006" key="4">
    <source>
        <dbReference type="Google" id="ProtNLM"/>
    </source>
</evidence>
<evidence type="ECO:0000313" key="2">
    <source>
        <dbReference type="EMBL" id="MBC5726343.1"/>
    </source>
</evidence>
<feature type="transmembrane region" description="Helical" evidence="1">
    <location>
        <begin position="47"/>
        <end position="71"/>
    </location>
</feature>
<dbReference type="EMBL" id="JACOPL010000014">
    <property type="protein sequence ID" value="MBC5726343.1"/>
    <property type="molecule type" value="Genomic_DNA"/>
</dbReference>
<keyword evidence="1" id="KW-1133">Transmembrane helix</keyword>
<protein>
    <recommendedName>
        <fullName evidence="4">DUF4179 domain-containing protein</fullName>
    </recommendedName>
</protein>
<accession>A0A923RWT6</accession>
<keyword evidence="3" id="KW-1185">Reference proteome</keyword>
<reference evidence="2" key="1">
    <citation type="submission" date="2020-08" db="EMBL/GenBank/DDBJ databases">
        <title>Genome public.</title>
        <authorList>
            <person name="Liu C."/>
            <person name="Sun Q."/>
        </authorList>
    </citation>
    <scope>NUCLEOTIDE SEQUENCE</scope>
    <source>
        <strain evidence="2">NSJ-28</strain>
    </source>
</reference>
<comment type="caution">
    <text evidence="2">The sequence shown here is derived from an EMBL/GenBank/DDBJ whole genome shotgun (WGS) entry which is preliminary data.</text>
</comment>
<dbReference type="Proteomes" id="UP000606499">
    <property type="component" value="Unassembled WGS sequence"/>
</dbReference>
<gene>
    <name evidence="2" type="ORF">H8S45_12850</name>
</gene>
<dbReference type="AlphaFoldDB" id="A0A923RWT6"/>
<sequence length="460" mass="50135">MSPTPDEIRIREALERIQTPAYDIAGAVREQRARRGRRMPLRSPRRLVSAVLAAALLTVTAAAVFQVSVGWKTIFGQDVVIPDELAIPLQKGATMNGCTLTVEDAIVTRTGVALIYSFRYADGSPLSNPIHFETVSLLTDGTDTAYSSRGQSIFTDSRDAVQYFYQEFSLAEDPGDRDLTLTIGPASSMETSEVLTASLDLAAVYQAHPIAFPTDQQDAYRTSAYLEQDTSSVPLPQAWESSEVQFAGVGFMGDELCLALITPPYDLYQGVSCDIVSLLDTRTGKIIDNTGSGTYPLEGEDSEIREARFQGLTVDDLPYLQPQIIYTRSVPLTQKPWEVSFRAKSAQTYSRALSLDLSDGSHIDHLFLSPLGIRIEGTRPASLDEDGGLDRAPHIAVILQDNSIIGASVSECGLSMEESSARETFEVTYVYQAGTDSRRFLSVSDVTGIRIGDTTISIAE</sequence>
<keyword evidence="1" id="KW-0472">Membrane</keyword>
<evidence type="ECO:0000313" key="3">
    <source>
        <dbReference type="Proteomes" id="UP000606499"/>
    </source>
</evidence>